<dbReference type="InterPro" id="IPR035892">
    <property type="entry name" value="C2_domain_sf"/>
</dbReference>
<dbReference type="SMART" id="SM00239">
    <property type="entry name" value="C2"/>
    <property type="match status" value="2"/>
</dbReference>
<dbReference type="GO" id="GO:0005886">
    <property type="term" value="C:plasma membrane"/>
    <property type="evidence" value="ECO:0007669"/>
    <property type="project" value="TreeGrafter"/>
</dbReference>
<evidence type="ECO:0000313" key="4">
    <source>
        <dbReference type="EMBL" id="GFN96402.1"/>
    </source>
</evidence>
<dbReference type="AlphaFoldDB" id="A0AAV3ZP99"/>
<feature type="domain" description="C2" evidence="3">
    <location>
        <begin position="139"/>
        <end position="281"/>
    </location>
</feature>
<feature type="transmembrane region" description="Helical" evidence="2">
    <location>
        <begin position="14"/>
        <end position="35"/>
    </location>
</feature>
<keyword evidence="5" id="KW-1185">Reference proteome</keyword>
<proteinExistence type="predicted"/>
<feature type="region of interest" description="Disordered" evidence="1">
    <location>
        <begin position="111"/>
        <end position="136"/>
    </location>
</feature>
<gene>
    <name evidence="4" type="ORF">PoB_002290800</name>
</gene>
<dbReference type="GO" id="GO:0000149">
    <property type="term" value="F:SNARE binding"/>
    <property type="evidence" value="ECO:0007669"/>
    <property type="project" value="TreeGrafter"/>
</dbReference>
<dbReference type="Proteomes" id="UP000735302">
    <property type="component" value="Unassembled WGS sequence"/>
</dbReference>
<sequence>MAKVWVDLDDWDKLMIMVAVAAFLLTVLICLICALHPVCPLHKICPFQYDDEKESLVPVYGSMYDPALDVVKKKSSFKRGQQSQQWYPMLPLRESELSDWSDISMPEVIEMKQDSQQKTRKSSRTSDYSSGASSAVSPVQPESRLAYGFTFDPALQRLNIRVIQLGNFRVTDPDGAFSPYVKIRVYRLPKQFFAFNFKLKSVRDLPPQHLVAEMQTKIHRRTDNPVLNEGYDVSVQAANITSYVVKFLVCDFDKFSRHINVGEVTCDLSKLELQPGEETLFNDLIENYNEEDLGEIHVALMYLPTAEKLSVTLLNARALRALEGPKKNMETYVKIIMMYDGRPLKKTKTACRASNDANPVYNETFVFDVPPYQLDKVYFNLAVIGVNKDKEEGRSLLGRLYIGVNFDPDVRAQWLEMVHNARKQVACWHKLQS</sequence>
<name>A0AAV3ZP99_9GAST</name>
<evidence type="ECO:0000259" key="3">
    <source>
        <dbReference type="PROSITE" id="PS50004"/>
    </source>
</evidence>
<dbReference type="GO" id="GO:0001786">
    <property type="term" value="F:phosphatidylserine binding"/>
    <property type="evidence" value="ECO:0007669"/>
    <property type="project" value="TreeGrafter"/>
</dbReference>
<dbReference type="Pfam" id="PF00168">
    <property type="entry name" value="C2"/>
    <property type="match status" value="2"/>
</dbReference>
<keyword evidence="2" id="KW-1133">Transmembrane helix</keyword>
<organism evidence="4 5">
    <name type="scientific">Plakobranchus ocellatus</name>
    <dbReference type="NCBI Taxonomy" id="259542"/>
    <lineage>
        <taxon>Eukaryota</taxon>
        <taxon>Metazoa</taxon>
        <taxon>Spiralia</taxon>
        <taxon>Lophotrochozoa</taxon>
        <taxon>Mollusca</taxon>
        <taxon>Gastropoda</taxon>
        <taxon>Heterobranchia</taxon>
        <taxon>Euthyneura</taxon>
        <taxon>Panpulmonata</taxon>
        <taxon>Sacoglossa</taxon>
        <taxon>Placobranchoidea</taxon>
        <taxon>Plakobranchidae</taxon>
        <taxon>Plakobranchus</taxon>
    </lineage>
</organism>
<dbReference type="GO" id="GO:0070382">
    <property type="term" value="C:exocytic vesicle"/>
    <property type="evidence" value="ECO:0007669"/>
    <property type="project" value="TreeGrafter"/>
</dbReference>
<dbReference type="SUPFAM" id="SSF49562">
    <property type="entry name" value="C2 domain (Calcium/lipid-binding domain, CaLB)"/>
    <property type="match status" value="2"/>
</dbReference>
<evidence type="ECO:0000256" key="1">
    <source>
        <dbReference type="SAM" id="MobiDB-lite"/>
    </source>
</evidence>
<feature type="compositionally biased region" description="Low complexity" evidence="1">
    <location>
        <begin position="125"/>
        <end position="136"/>
    </location>
</feature>
<dbReference type="GO" id="GO:0030276">
    <property type="term" value="F:clathrin binding"/>
    <property type="evidence" value="ECO:0007669"/>
    <property type="project" value="TreeGrafter"/>
</dbReference>
<dbReference type="PROSITE" id="PS50004">
    <property type="entry name" value="C2"/>
    <property type="match status" value="2"/>
</dbReference>
<dbReference type="InterPro" id="IPR000008">
    <property type="entry name" value="C2_dom"/>
</dbReference>
<dbReference type="GO" id="GO:0005544">
    <property type="term" value="F:calcium-dependent phospholipid binding"/>
    <property type="evidence" value="ECO:0007669"/>
    <property type="project" value="TreeGrafter"/>
</dbReference>
<dbReference type="Gene3D" id="2.60.40.150">
    <property type="entry name" value="C2 domain"/>
    <property type="match status" value="2"/>
</dbReference>
<evidence type="ECO:0000313" key="5">
    <source>
        <dbReference type="Proteomes" id="UP000735302"/>
    </source>
</evidence>
<accession>A0AAV3ZP99</accession>
<keyword evidence="2" id="KW-0472">Membrane</keyword>
<dbReference type="EMBL" id="BLXT01002678">
    <property type="protein sequence ID" value="GFN96402.1"/>
    <property type="molecule type" value="Genomic_DNA"/>
</dbReference>
<dbReference type="GO" id="GO:0005509">
    <property type="term" value="F:calcium ion binding"/>
    <property type="evidence" value="ECO:0007669"/>
    <property type="project" value="TreeGrafter"/>
</dbReference>
<dbReference type="PANTHER" id="PTHR10024">
    <property type="entry name" value="SYNAPTOTAGMIN"/>
    <property type="match status" value="1"/>
</dbReference>
<dbReference type="GO" id="GO:0017156">
    <property type="term" value="P:calcium-ion regulated exocytosis"/>
    <property type="evidence" value="ECO:0007669"/>
    <property type="project" value="TreeGrafter"/>
</dbReference>
<feature type="domain" description="C2" evidence="3">
    <location>
        <begin position="292"/>
        <end position="429"/>
    </location>
</feature>
<comment type="caution">
    <text evidence="4">The sequence shown here is derived from an EMBL/GenBank/DDBJ whole genome shotgun (WGS) entry which is preliminary data.</text>
</comment>
<dbReference type="CDD" id="cd00276">
    <property type="entry name" value="C2B_Synaptotagmin"/>
    <property type="match status" value="1"/>
</dbReference>
<reference evidence="4 5" key="1">
    <citation type="journal article" date="2021" name="Elife">
        <title>Chloroplast acquisition without the gene transfer in kleptoplastic sea slugs, Plakobranchus ocellatus.</title>
        <authorList>
            <person name="Maeda T."/>
            <person name="Takahashi S."/>
            <person name="Yoshida T."/>
            <person name="Shimamura S."/>
            <person name="Takaki Y."/>
            <person name="Nagai Y."/>
            <person name="Toyoda A."/>
            <person name="Suzuki Y."/>
            <person name="Arimoto A."/>
            <person name="Ishii H."/>
            <person name="Satoh N."/>
            <person name="Nishiyama T."/>
            <person name="Hasebe M."/>
            <person name="Maruyama T."/>
            <person name="Minagawa J."/>
            <person name="Obokata J."/>
            <person name="Shigenobu S."/>
        </authorList>
    </citation>
    <scope>NUCLEOTIDE SEQUENCE [LARGE SCALE GENOMIC DNA]</scope>
</reference>
<protein>
    <submittedName>
        <fullName evidence="4">Synaptotagmin 47</fullName>
    </submittedName>
</protein>
<keyword evidence="2" id="KW-0812">Transmembrane</keyword>
<evidence type="ECO:0000256" key="2">
    <source>
        <dbReference type="SAM" id="Phobius"/>
    </source>
</evidence>